<name>X1A9W3_9ZZZZ</name>
<evidence type="ECO:0000313" key="1">
    <source>
        <dbReference type="EMBL" id="GAG78539.1"/>
    </source>
</evidence>
<organism evidence="1">
    <name type="scientific">marine sediment metagenome</name>
    <dbReference type="NCBI Taxonomy" id="412755"/>
    <lineage>
        <taxon>unclassified sequences</taxon>
        <taxon>metagenomes</taxon>
        <taxon>ecological metagenomes</taxon>
    </lineage>
</organism>
<dbReference type="AlphaFoldDB" id="X1A9W3"/>
<comment type="caution">
    <text evidence="1">The sequence shown here is derived from an EMBL/GenBank/DDBJ whole genome shotgun (WGS) entry which is preliminary data.</text>
</comment>
<accession>X1A9W3</accession>
<gene>
    <name evidence="1" type="ORF">S01H4_33298</name>
</gene>
<dbReference type="EMBL" id="BART01017507">
    <property type="protein sequence ID" value="GAG78539.1"/>
    <property type="molecule type" value="Genomic_DNA"/>
</dbReference>
<sequence>MIRRHKVLLDTITAGAGDWVRLDSRYEVDSLRAFQIDMNASDTIEIEGTTLDEQDATALAAVIVDPEDITTLKSYTGNTSENDVIVGNWTFIRANKTGTNGIAKVQGHV</sequence>
<protein>
    <submittedName>
        <fullName evidence="1">Uncharacterized protein</fullName>
    </submittedName>
</protein>
<proteinExistence type="predicted"/>
<reference evidence="1" key="1">
    <citation type="journal article" date="2014" name="Front. Microbiol.">
        <title>High frequency of phylogenetically diverse reductive dehalogenase-homologous genes in deep subseafloor sedimentary metagenomes.</title>
        <authorList>
            <person name="Kawai M."/>
            <person name="Futagami T."/>
            <person name="Toyoda A."/>
            <person name="Takaki Y."/>
            <person name="Nishi S."/>
            <person name="Hori S."/>
            <person name="Arai W."/>
            <person name="Tsubouchi T."/>
            <person name="Morono Y."/>
            <person name="Uchiyama I."/>
            <person name="Ito T."/>
            <person name="Fujiyama A."/>
            <person name="Inagaki F."/>
            <person name="Takami H."/>
        </authorList>
    </citation>
    <scope>NUCLEOTIDE SEQUENCE</scope>
    <source>
        <strain evidence="1">Expedition CK06-06</strain>
    </source>
</reference>